<dbReference type="AlphaFoldDB" id="A0A151IG08"/>
<name>A0A151IG08_9HYME</name>
<evidence type="ECO:0008006" key="4">
    <source>
        <dbReference type="Google" id="ProtNLM"/>
    </source>
</evidence>
<protein>
    <recommendedName>
        <fullName evidence="4">Gustatory receptor</fullName>
    </recommendedName>
</protein>
<dbReference type="EMBL" id="KQ977793">
    <property type="protein sequence ID" value="KYM99687.1"/>
    <property type="molecule type" value="Genomic_DNA"/>
</dbReference>
<dbReference type="Proteomes" id="UP000078542">
    <property type="component" value="Unassembled WGS sequence"/>
</dbReference>
<organism evidence="2 3">
    <name type="scientific">Cyphomyrmex costatus</name>
    <dbReference type="NCBI Taxonomy" id="456900"/>
    <lineage>
        <taxon>Eukaryota</taxon>
        <taxon>Metazoa</taxon>
        <taxon>Ecdysozoa</taxon>
        <taxon>Arthropoda</taxon>
        <taxon>Hexapoda</taxon>
        <taxon>Insecta</taxon>
        <taxon>Pterygota</taxon>
        <taxon>Neoptera</taxon>
        <taxon>Endopterygota</taxon>
        <taxon>Hymenoptera</taxon>
        <taxon>Apocrita</taxon>
        <taxon>Aculeata</taxon>
        <taxon>Formicoidea</taxon>
        <taxon>Formicidae</taxon>
        <taxon>Myrmicinae</taxon>
        <taxon>Cyphomyrmex</taxon>
    </lineage>
</organism>
<reference evidence="2 3" key="1">
    <citation type="submission" date="2016-03" db="EMBL/GenBank/DDBJ databases">
        <title>Cyphomyrmex costatus WGS genome.</title>
        <authorList>
            <person name="Nygaard S."/>
            <person name="Hu H."/>
            <person name="Boomsma J."/>
            <person name="Zhang G."/>
        </authorList>
    </citation>
    <scope>NUCLEOTIDE SEQUENCE [LARGE SCALE GENOMIC DNA]</scope>
    <source>
        <strain evidence="2">MS0001</strain>
        <tissue evidence="2">Whole body</tissue>
    </source>
</reference>
<feature type="transmembrane region" description="Helical" evidence="1">
    <location>
        <begin position="287"/>
        <end position="306"/>
    </location>
</feature>
<evidence type="ECO:0000313" key="3">
    <source>
        <dbReference type="Proteomes" id="UP000078542"/>
    </source>
</evidence>
<feature type="transmembrane region" description="Helical" evidence="1">
    <location>
        <begin position="144"/>
        <end position="165"/>
    </location>
</feature>
<gene>
    <name evidence="2" type="ORF">ALC62_09603</name>
</gene>
<accession>A0A151IG08</accession>
<keyword evidence="1" id="KW-0472">Membrane</keyword>
<keyword evidence="1" id="KW-0812">Transmembrane</keyword>
<feature type="transmembrane region" description="Helical" evidence="1">
    <location>
        <begin position="185"/>
        <end position="207"/>
    </location>
</feature>
<feature type="transmembrane region" description="Helical" evidence="1">
    <location>
        <begin position="331"/>
        <end position="350"/>
    </location>
</feature>
<keyword evidence="1" id="KW-1133">Transmembrane helix</keyword>
<keyword evidence="3" id="KW-1185">Reference proteome</keyword>
<proteinExistence type="predicted"/>
<evidence type="ECO:0000256" key="1">
    <source>
        <dbReference type="SAM" id="Phobius"/>
    </source>
</evidence>
<evidence type="ECO:0000313" key="2">
    <source>
        <dbReference type="EMBL" id="KYM99687.1"/>
    </source>
</evidence>
<sequence>MMSNVKFQFMMNARSKIEKIKSCVTCTLSEQKQDGHLHVIEIGELRLVTYYIDHLGPLPSTRKDYKYMFIVIFQFILQIKQREIKFSIGQYHFGYKFVFFILCCINSLNDFLKELKVCLHELSIVDDTLEALGAPKKYRVLRKWILRIIIGWITYIFIDFVRIIITNGVLYSFESSFRYCIEFFITVIHLKYIITSSVLICGTVLGYTSSRFHRVNNLLRIIYSDIFENNADYRCTRQNRSILVSQWITGAKNRKQYMWIIMHVHLQLCLISRKLNKIFNIQMSLQMLWYLVIYALPSIYNIYTLLDCNVNYVDCWSFKNTVVYIDEILEFIPNIVLFLTLNYLCQTIYYKVW</sequence>